<dbReference type="GO" id="GO:0005634">
    <property type="term" value="C:nucleus"/>
    <property type="evidence" value="ECO:0007669"/>
    <property type="project" value="UniProtKB-SubCell"/>
</dbReference>
<evidence type="ECO:0000256" key="5">
    <source>
        <dbReference type="ARBA" id="ARBA00023125"/>
    </source>
</evidence>
<feature type="non-terminal residue" evidence="9">
    <location>
        <position position="338"/>
    </location>
</feature>
<dbReference type="Gene3D" id="3.40.50.300">
    <property type="entry name" value="P-loop containing nucleotide triphosphate hydrolases"/>
    <property type="match status" value="1"/>
</dbReference>
<dbReference type="AlphaFoldDB" id="B8BYC0"/>
<organism evidence="9 10">
    <name type="scientific">Thalassiosira pseudonana</name>
    <name type="common">Marine diatom</name>
    <name type="synonym">Cyclotella nana</name>
    <dbReference type="NCBI Taxonomy" id="35128"/>
    <lineage>
        <taxon>Eukaryota</taxon>
        <taxon>Sar</taxon>
        <taxon>Stramenopiles</taxon>
        <taxon>Ochrophyta</taxon>
        <taxon>Bacillariophyta</taxon>
        <taxon>Coscinodiscophyceae</taxon>
        <taxon>Thalassiosirophycidae</taxon>
        <taxon>Thalassiosirales</taxon>
        <taxon>Thalassiosiraceae</taxon>
        <taxon>Thalassiosira</taxon>
    </lineage>
</organism>
<dbReference type="Pfam" id="PF00488">
    <property type="entry name" value="MutS_V"/>
    <property type="match status" value="1"/>
</dbReference>
<dbReference type="InterPro" id="IPR000432">
    <property type="entry name" value="DNA_mismatch_repair_MutS_C"/>
</dbReference>
<evidence type="ECO:0000256" key="4">
    <source>
        <dbReference type="ARBA" id="ARBA00022840"/>
    </source>
</evidence>
<feature type="domain" description="DNA mismatch repair proteins mutS family" evidence="8">
    <location>
        <begin position="225"/>
        <end position="241"/>
    </location>
</feature>
<dbReference type="HOGENOM" id="CLU_002472_8_1_1"/>
<evidence type="ECO:0000313" key="9">
    <source>
        <dbReference type="EMBL" id="EED94348.1"/>
    </source>
</evidence>
<dbReference type="Proteomes" id="UP000001449">
    <property type="component" value="Chromosome 3"/>
</dbReference>
<dbReference type="InterPro" id="IPR036187">
    <property type="entry name" value="DNA_mismatch_repair_MutS_sf"/>
</dbReference>
<comment type="subcellular location">
    <subcellularLocation>
        <location evidence="1">Nucleus</location>
    </subcellularLocation>
</comment>
<dbReference type="SUPFAM" id="SSF48334">
    <property type="entry name" value="DNA repair protein MutS, domain III"/>
    <property type="match status" value="1"/>
</dbReference>
<dbReference type="FunFam" id="3.40.50.300:FF:002852">
    <property type="entry name" value="Mismatch repair protein"/>
    <property type="match status" value="1"/>
</dbReference>
<dbReference type="PANTHER" id="PTHR11361:SF35">
    <property type="entry name" value="DNA MISMATCH REPAIR PROTEIN MSH2"/>
    <property type="match status" value="1"/>
</dbReference>
<dbReference type="GO" id="GO:0005524">
    <property type="term" value="F:ATP binding"/>
    <property type="evidence" value="ECO:0007669"/>
    <property type="project" value="UniProtKB-KW"/>
</dbReference>
<keyword evidence="10" id="KW-1185">Reference proteome</keyword>
<dbReference type="GO" id="GO:0140664">
    <property type="term" value="F:ATP-dependent DNA damage sensor activity"/>
    <property type="evidence" value="ECO:0007669"/>
    <property type="project" value="InterPro"/>
</dbReference>
<dbReference type="InterPro" id="IPR027417">
    <property type="entry name" value="P-loop_NTPase"/>
</dbReference>
<keyword evidence="6" id="KW-0234">DNA repair</keyword>
<dbReference type="PaxDb" id="35128-Thaps32661"/>
<keyword evidence="4" id="KW-0067">ATP-binding</keyword>
<dbReference type="eggNOG" id="KOG0219">
    <property type="taxonomic scope" value="Eukaryota"/>
</dbReference>
<feature type="non-terminal residue" evidence="9">
    <location>
        <position position="1"/>
    </location>
</feature>
<dbReference type="RefSeq" id="XP_002288912.1">
    <property type="nucleotide sequence ID" value="XM_002288876.1"/>
</dbReference>
<dbReference type="Gene3D" id="1.10.1420.10">
    <property type="match status" value="1"/>
</dbReference>
<evidence type="ECO:0000256" key="6">
    <source>
        <dbReference type="ARBA" id="ARBA00023204"/>
    </source>
</evidence>
<name>B8BYC0_THAPS</name>
<reference evidence="9 10" key="1">
    <citation type="journal article" date="2004" name="Science">
        <title>The genome of the diatom Thalassiosira pseudonana: ecology, evolution, and metabolism.</title>
        <authorList>
            <person name="Armbrust E.V."/>
            <person name="Berges J.A."/>
            <person name="Bowler C."/>
            <person name="Green B.R."/>
            <person name="Martinez D."/>
            <person name="Putnam N.H."/>
            <person name="Zhou S."/>
            <person name="Allen A.E."/>
            <person name="Apt K.E."/>
            <person name="Bechner M."/>
            <person name="Brzezinski M.A."/>
            <person name="Chaal B.K."/>
            <person name="Chiovitti A."/>
            <person name="Davis A.K."/>
            <person name="Demarest M.S."/>
            <person name="Detter J.C."/>
            <person name="Glavina T."/>
            <person name="Goodstein D."/>
            <person name="Hadi M.Z."/>
            <person name="Hellsten U."/>
            <person name="Hildebrand M."/>
            <person name="Jenkins B.D."/>
            <person name="Jurka J."/>
            <person name="Kapitonov V.V."/>
            <person name="Kroger N."/>
            <person name="Lau W.W."/>
            <person name="Lane T.W."/>
            <person name="Larimer F.W."/>
            <person name="Lippmeier J.C."/>
            <person name="Lucas S."/>
            <person name="Medina M."/>
            <person name="Montsant A."/>
            <person name="Obornik M."/>
            <person name="Parker M.S."/>
            <person name="Palenik B."/>
            <person name="Pazour G.J."/>
            <person name="Richardson P.M."/>
            <person name="Rynearson T.A."/>
            <person name="Saito M.A."/>
            <person name="Schwartz D.C."/>
            <person name="Thamatrakoln K."/>
            <person name="Valentin K."/>
            <person name="Vardi A."/>
            <person name="Wilkerson F.P."/>
            <person name="Rokhsar D.S."/>
        </authorList>
    </citation>
    <scope>NUCLEOTIDE SEQUENCE [LARGE SCALE GENOMIC DNA]</scope>
    <source>
        <strain evidence="9 10">CCMP1335</strain>
    </source>
</reference>
<dbReference type="KEGG" id="tps:THAPSDRAFT_32661"/>
<evidence type="ECO:0000256" key="1">
    <source>
        <dbReference type="ARBA" id="ARBA00004123"/>
    </source>
</evidence>
<proteinExistence type="predicted"/>
<dbReference type="PROSITE" id="PS00486">
    <property type="entry name" value="DNA_MISMATCH_REPAIR_2"/>
    <property type="match status" value="1"/>
</dbReference>
<evidence type="ECO:0000256" key="3">
    <source>
        <dbReference type="ARBA" id="ARBA00022763"/>
    </source>
</evidence>
<evidence type="ECO:0000313" key="10">
    <source>
        <dbReference type="Proteomes" id="UP000001449"/>
    </source>
</evidence>
<dbReference type="STRING" id="35128.B8BYC0"/>
<dbReference type="OMA" id="CHLATID"/>
<keyword evidence="3" id="KW-0227">DNA damage</keyword>
<gene>
    <name evidence="9" type="ORF">THAPSDRAFT_32661</name>
</gene>
<dbReference type="GeneID" id="7451281"/>
<evidence type="ECO:0000259" key="8">
    <source>
        <dbReference type="PROSITE" id="PS00486"/>
    </source>
</evidence>
<protein>
    <recommendedName>
        <fullName evidence="8">DNA mismatch repair proteins mutS family domain-containing protein</fullName>
    </recommendedName>
</protein>
<dbReference type="GO" id="GO:0030983">
    <property type="term" value="F:mismatched DNA binding"/>
    <property type="evidence" value="ECO:0007669"/>
    <property type="project" value="InterPro"/>
</dbReference>
<evidence type="ECO:0000256" key="7">
    <source>
        <dbReference type="ARBA" id="ARBA00023242"/>
    </source>
</evidence>
<dbReference type="InterPro" id="IPR045076">
    <property type="entry name" value="MutS"/>
</dbReference>
<sequence>VYFSTKELEQLGTKKKDLMMEYEEKQRDIVCKAMVVAASYVPVLERASMTLSELDVLASFAYVAAYSSNGYCRPEMTDGEEDGLGIEVSYSSTERCDSSLWFSKHNISFLVNTFQLTGARHPCVELQDDMNFIANDFNLVFGASSFLLVTGPNMGGKSTYIRSLGAIITLAQIGSFVPCTSAKINIVDHILARVGAGDAQDRGISTFMAEMLEASSILRTSTKRSLIIIDELGRGTSTFDGFGLAKAISEHVVQKIGCMTVFATHFHELTALEEQEASVTNCHVSAHSDKQNGLTFLYEVRPGPCLESFGIQVAEMANMPSNIITDAKRKAKQLENFD</sequence>
<keyword evidence="2" id="KW-0547">Nucleotide-binding</keyword>
<accession>B8BYC0</accession>
<dbReference type="SUPFAM" id="SSF52540">
    <property type="entry name" value="P-loop containing nucleoside triphosphate hydrolases"/>
    <property type="match status" value="1"/>
</dbReference>
<dbReference type="SMART" id="SM00534">
    <property type="entry name" value="MUTSac"/>
    <property type="match status" value="1"/>
</dbReference>
<dbReference type="InParanoid" id="B8BYC0"/>
<dbReference type="EMBL" id="CM000640">
    <property type="protein sequence ID" value="EED94348.1"/>
    <property type="molecule type" value="Genomic_DNA"/>
</dbReference>
<keyword evidence="7" id="KW-0539">Nucleus</keyword>
<evidence type="ECO:0000256" key="2">
    <source>
        <dbReference type="ARBA" id="ARBA00022741"/>
    </source>
</evidence>
<dbReference type="PANTHER" id="PTHR11361">
    <property type="entry name" value="DNA MISMATCH REPAIR PROTEIN MUTS FAMILY MEMBER"/>
    <property type="match status" value="1"/>
</dbReference>
<keyword evidence="5" id="KW-0238">DNA-binding</keyword>
<reference evidence="9 10" key="2">
    <citation type="journal article" date="2008" name="Nature">
        <title>The Phaeodactylum genome reveals the evolutionary history of diatom genomes.</title>
        <authorList>
            <person name="Bowler C."/>
            <person name="Allen A.E."/>
            <person name="Badger J.H."/>
            <person name="Grimwood J."/>
            <person name="Jabbari K."/>
            <person name="Kuo A."/>
            <person name="Maheswari U."/>
            <person name="Martens C."/>
            <person name="Maumus F."/>
            <person name="Otillar R.P."/>
            <person name="Rayko E."/>
            <person name="Salamov A."/>
            <person name="Vandepoele K."/>
            <person name="Beszteri B."/>
            <person name="Gruber A."/>
            <person name="Heijde M."/>
            <person name="Katinka M."/>
            <person name="Mock T."/>
            <person name="Valentin K."/>
            <person name="Verret F."/>
            <person name="Berges J.A."/>
            <person name="Brownlee C."/>
            <person name="Cadoret J.P."/>
            <person name="Chiovitti A."/>
            <person name="Choi C.J."/>
            <person name="Coesel S."/>
            <person name="De Martino A."/>
            <person name="Detter J.C."/>
            <person name="Durkin C."/>
            <person name="Falciatore A."/>
            <person name="Fournet J."/>
            <person name="Haruta M."/>
            <person name="Huysman M.J."/>
            <person name="Jenkins B.D."/>
            <person name="Jiroutova K."/>
            <person name="Jorgensen R.E."/>
            <person name="Joubert Y."/>
            <person name="Kaplan A."/>
            <person name="Kroger N."/>
            <person name="Kroth P.G."/>
            <person name="La Roche J."/>
            <person name="Lindquist E."/>
            <person name="Lommer M."/>
            <person name="Martin-Jezequel V."/>
            <person name="Lopez P.J."/>
            <person name="Lucas S."/>
            <person name="Mangogna M."/>
            <person name="McGinnis K."/>
            <person name="Medlin L.K."/>
            <person name="Montsant A."/>
            <person name="Oudot-Le Secq M.P."/>
            <person name="Napoli C."/>
            <person name="Obornik M."/>
            <person name="Parker M.S."/>
            <person name="Petit J.L."/>
            <person name="Porcel B.M."/>
            <person name="Poulsen N."/>
            <person name="Robison M."/>
            <person name="Rychlewski L."/>
            <person name="Rynearson T.A."/>
            <person name="Schmutz J."/>
            <person name="Shapiro H."/>
            <person name="Siaut M."/>
            <person name="Stanley M."/>
            <person name="Sussman M.R."/>
            <person name="Taylor A.R."/>
            <person name="Vardi A."/>
            <person name="von Dassow P."/>
            <person name="Vyverman W."/>
            <person name="Willis A."/>
            <person name="Wyrwicz L.S."/>
            <person name="Rokhsar D.S."/>
            <person name="Weissenbach J."/>
            <person name="Armbrust E.V."/>
            <person name="Green B.R."/>
            <person name="Van de Peer Y."/>
            <person name="Grigoriev I.V."/>
        </authorList>
    </citation>
    <scope>NUCLEOTIDE SEQUENCE [LARGE SCALE GENOMIC DNA]</scope>
    <source>
        <strain evidence="9 10">CCMP1335</strain>
    </source>
</reference>
<dbReference type="GO" id="GO:0006298">
    <property type="term" value="P:mismatch repair"/>
    <property type="evidence" value="ECO:0007669"/>
    <property type="project" value="InterPro"/>
</dbReference>